<proteinExistence type="predicted"/>
<organism evidence="6">
    <name type="scientific">viral metagenome</name>
    <dbReference type="NCBI Taxonomy" id="1070528"/>
    <lineage>
        <taxon>unclassified sequences</taxon>
        <taxon>metagenomes</taxon>
        <taxon>organismal metagenomes</taxon>
    </lineage>
</organism>
<evidence type="ECO:0000259" key="5">
    <source>
        <dbReference type="SMART" id="SM00479"/>
    </source>
</evidence>
<sequence>MDTLIYKIDTLTKTCCVTRYEYDEFNKARTLRDELLLRIFDGALDKKELKKVKANLKEIKPIIEKHNNLRFYDASYGNMWLCDMYIDDLHRSRNDELISYPKTKNMEDREQQNFILADLEHSKLFGIPGGGKTKSIIDKIIHLKETEKYGSNNFIIVTFSRNACNDFLEKGNKRCSKLFTNQNVKTMHSLAGTIMFTLRKKKTSCLHTIILSATKYVDEKCRNGELSRIKCLANCKLIVVDESQDISENQYAFIMKISEILNIPVIMVGDPNQNIYQFQNGSDKFLLEHPGSQISYVNNYRSTVEIVDFVNEIRIHKELPHMVSAKNTHNKKPYIYVGNDDDIMKNIILEIFSSKCSFDEIAIIGPIKRSNENRNVGLNSVANMLKNYKIPFCEHYSQGKDSVFDNQKKSIRSGHVNLYTIHGSKGLEFKKVLVINAHFATMGRKPTMVEYQEFKYLWYVAFSRAIDELTIYVRDDKDPYPELTLCDSNSYTTNNPKKLQKFDYESKFEPDHKQIKYPIKDTIGDKKLFTEDMLLKFEEESKYKLSESIMFTQPNDVTVKNKDATLYGEYMENIFQFYYCSAHSKIKHFTNSIKNFFRSLIILAPKYHVGYYVMKKMGCANMLNSVMLHQIKDKIGLETFMYISEKMASKSMYYNCALQSSTQEYPKETIYRYCKKLRKNIDDETNNKLVYKISLIMHCIQNETKFMLDKEHNISKLDSHIRKIKKYIKTLPQGYKFQKICEHPNIPLIGKYDILTAKNKVIELKFVKTVGVLHVLQTLMYYNNLFPDWKEEMKLEIWNLYSGKKYKITLAKKYTNYDFLKYVCDALKVKMVNNIFVYDLETDGTEYVNPEIIERHFQELYLDFSPSTGLVKADKKLKSFITKLTGITNRMMERGDNKSKLKSDMDMIYRYCHKPIFVAHNGNSFDHRIMLQKGLLNDELSGKFLDSKSLISMISENDLQKKKLGEIYEIVTGKDLASVSTTLNAHRAEFDVLLLIGIFKALKLKLNHFI</sequence>
<dbReference type="InterPro" id="IPR012337">
    <property type="entry name" value="RNaseH-like_sf"/>
</dbReference>
<dbReference type="Gene3D" id="3.30.420.10">
    <property type="entry name" value="Ribonuclease H-like superfamily/Ribonuclease H"/>
    <property type="match status" value="1"/>
</dbReference>
<dbReference type="Pfam" id="PF13361">
    <property type="entry name" value="UvrD_C"/>
    <property type="match status" value="1"/>
</dbReference>
<evidence type="ECO:0000256" key="1">
    <source>
        <dbReference type="ARBA" id="ARBA00022741"/>
    </source>
</evidence>
<dbReference type="GO" id="GO:0016787">
    <property type="term" value="F:hydrolase activity"/>
    <property type="evidence" value="ECO:0007669"/>
    <property type="project" value="UniProtKB-KW"/>
</dbReference>
<protein>
    <recommendedName>
        <fullName evidence="5">Exonuclease domain-containing protein</fullName>
    </recommendedName>
</protein>
<dbReference type="GO" id="GO:0003677">
    <property type="term" value="F:DNA binding"/>
    <property type="evidence" value="ECO:0007669"/>
    <property type="project" value="InterPro"/>
</dbReference>
<dbReference type="GO" id="GO:0005634">
    <property type="term" value="C:nucleus"/>
    <property type="evidence" value="ECO:0007669"/>
    <property type="project" value="TreeGrafter"/>
</dbReference>
<dbReference type="CDD" id="cd06127">
    <property type="entry name" value="DEDDh"/>
    <property type="match status" value="1"/>
</dbReference>
<evidence type="ECO:0000256" key="4">
    <source>
        <dbReference type="ARBA" id="ARBA00022840"/>
    </source>
</evidence>
<dbReference type="Pfam" id="PF13245">
    <property type="entry name" value="AAA_19"/>
    <property type="match status" value="1"/>
</dbReference>
<dbReference type="PANTHER" id="PTHR11070">
    <property type="entry name" value="UVRD / RECB / PCRA DNA HELICASE FAMILY MEMBER"/>
    <property type="match status" value="1"/>
</dbReference>
<dbReference type="GO" id="GO:0005524">
    <property type="term" value="F:ATP binding"/>
    <property type="evidence" value="ECO:0007669"/>
    <property type="project" value="UniProtKB-KW"/>
</dbReference>
<dbReference type="AlphaFoldDB" id="A0A6C0C8D9"/>
<evidence type="ECO:0000313" key="6">
    <source>
        <dbReference type="EMBL" id="QHT00015.1"/>
    </source>
</evidence>
<keyword evidence="4" id="KW-0067">ATP-binding</keyword>
<dbReference type="InterPro" id="IPR000212">
    <property type="entry name" value="DNA_helicase_UvrD/REP"/>
</dbReference>
<dbReference type="InterPro" id="IPR014017">
    <property type="entry name" value="DNA_helicase_UvrD-like_C"/>
</dbReference>
<dbReference type="EMBL" id="MN739352">
    <property type="protein sequence ID" value="QHT00015.1"/>
    <property type="molecule type" value="Genomic_DNA"/>
</dbReference>
<keyword evidence="3" id="KW-0347">Helicase</keyword>
<evidence type="ECO:0000256" key="3">
    <source>
        <dbReference type="ARBA" id="ARBA00022806"/>
    </source>
</evidence>
<dbReference type="Gene3D" id="3.40.50.300">
    <property type="entry name" value="P-loop containing nucleotide triphosphate hydrolases"/>
    <property type="match status" value="2"/>
</dbReference>
<dbReference type="GO" id="GO:0043138">
    <property type="term" value="F:3'-5' DNA helicase activity"/>
    <property type="evidence" value="ECO:0007669"/>
    <property type="project" value="TreeGrafter"/>
</dbReference>
<dbReference type="InterPro" id="IPR036397">
    <property type="entry name" value="RNaseH_sf"/>
</dbReference>
<feature type="domain" description="Exonuclease" evidence="5">
    <location>
        <begin position="834"/>
        <end position="1008"/>
    </location>
</feature>
<keyword evidence="2" id="KW-0378">Hydrolase</keyword>
<dbReference type="SUPFAM" id="SSF53098">
    <property type="entry name" value="Ribonuclease H-like"/>
    <property type="match status" value="1"/>
</dbReference>
<dbReference type="InterPro" id="IPR027417">
    <property type="entry name" value="P-loop_NTPase"/>
</dbReference>
<accession>A0A6C0C8D9</accession>
<dbReference type="SMART" id="SM00479">
    <property type="entry name" value="EXOIII"/>
    <property type="match status" value="1"/>
</dbReference>
<reference evidence="6" key="1">
    <citation type="journal article" date="2020" name="Nature">
        <title>Giant virus diversity and host interactions through global metagenomics.</title>
        <authorList>
            <person name="Schulz F."/>
            <person name="Roux S."/>
            <person name="Paez-Espino D."/>
            <person name="Jungbluth S."/>
            <person name="Walsh D.A."/>
            <person name="Denef V.J."/>
            <person name="McMahon K.D."/>
            <person name="Konstantinidis K.T."/>
            <person name="Eloe-Fadrosh E.A."/>
            <person name="Kyrpides N.C."/>
            <person name="Woyke T."/>
        </authorList>
    </citation>
    <scope>NUCLEOTIDE SEQUENCE</scope>
    <source>
        <strain evidence="6">GVMAG-M-3300020192-26</strain>
    </source>
</reference>
<name>A0A6C0C8D9_9ZZZZ</name>
<evidence type="ECO:0000256" key="2">
    <source>
        <dbReference type="ARBA" id="ARBA00022801"/>
    </source>
</evidence>
<dbReference type="PANTHER" id="PTHR11070:SF46">
    <property type="entry name" value="ATP-DEPENDENT DNA HELICASE HMI1, MITOCHONDRIAL"/>
    <property type="match status" value="1"/>
</dbReference>
<dbReference type="InterPro" id="IPR013520">
    <property type="entry name" value="Ribonucl_H"/>
</dbReference>
<keyword evidence="1" id="KW-0547">Nucleotide-binding</keyword>
<dbReference type="GO" id="GO:0000725">
    <property type="term" value="P:recombinational repair"/>
    <property type="evidence" value="ECO:0007669"/>
    <property type="project" value="TreeGrafter"/>
</dbReference>
<dbReference type="SUPFAM" id="SSF52540">
    <property type="entry name" value="P-loop containing nucleoside triphosphate hydrolases"/>
    <property type="match status" value="1"/>
</dbReference>